<keyword evidence="3" id="KW-1185">Reference proteome</keyword>
<feature type="compositionally biased region" description="Low complexity" evidence="1">
    <location>
        <begin position="310"/>
        <end position="321"/>
    </location>
</feature>
<dbReference type="InterPro" id="IPR050829">
    <property type="entry name" value="CorA_MIT"/>
</dbReference>
<name>A0AAN6ZJ17_9PEZI</name>
<organism evidence="2 3">
    <name type="scientific">Dichotomopilus funicola</name>
    <dbReference type="NCBI Taxonomy" id="1934379"/>
    <lineage>
        <taxon>Eukaryota</taxon>
        <taxon>Fungi</taxon>
        <taxon>Dikarya</taxon>
        <taxon>Ascomycota</taxon>
        <taxon>Pezizomycotina</taxon>
        <taxon>Sordariomycetes</taxon>
        <taxon>Sordariomycetidae</taxon>
        <taxon>Sordariales</taxon>
        <taxon>Chaetomiaceae</taxon>
        <taxon>Dichotomopilus</taxon>
    </lineage>
</organism>
<dbReference type="EMBL" id="MU853655">
    <property type="protein sequence ID" value="KAK4139643.1"/>
    <property type="molecule type" value="Genomic_DNA"/>
</dbReference>
<reference evidence="2" key="2">
    <citation type="submission" date="2023-05" db="EMBL/GenBank/DDBJ databases">
        <authorList>
            <consortium name="Lawrence Berkeley National Laboratory"/>
            <person name="Steindorff A."/>
            <person name="Hensen N."/>
            <person name="Bonometti L."/>
            <person name="Westerberg I."/>
            <person name="Brannstrom I.O."/>
            <person name="Guillou S."/>
            <person name="Cros-Aarteil S."/>
            <person name="Calhoun S."/>
            <person name="Haridas S."/>
            <person name="Kuo A."/>
            <person name="Mondo S."/>
            <person name="Pangilinan J."/>
            <person name="Riley R."/>
            <person name="Labutti K."/>
            <person name="Andreopoulos B."/>
            <person name="Lipzen A."/>
            <person name="Chen C."/>
            <person name="Yanf M."/>
            <person name="Daum C."/>
            <person name="Ng V."/>
            <person name="Clum A."/>
            <person name="Ohm R."/>
            <person name="Martin F."/>
            <person name="Silar P."/>
            <person name="Natvig D."/>
            <person name="Lalanne C."/>
            <person name="Gautier V."/>
            <person name="Ament-Velasquez S.L."/>
            <person name="Kruys A."/>
            <person name="Hutchinson M.I."/>
            <person name="Powell A.J."/>
            <person name="Barry K."/>
            <person name="Miller A.N."/>
            <person name="Grigoriev I.V."/>
            <person name="Debuchy R."/>
            <person name="Gladieux P."/>
            <person name="Thoren M.H."/>
            <person name="Johannesson H."/>
        </authorList>
    </citation>
    <scope>NUCLEOTIDE SEQUENCE</scope>
    <source>
        <strain evidence="2">CBS 141.50</strain>
    </source>
</reference>
<sequence length="381" mass="43496">MKGLLDLPPGDNINENVQLIRSYYRGGQESPLHCRRTLDQFTYHMLHDTERRDNSQVMSRWVSKDEPSISRDDCPVLMVDQLWLWVLEDDKTVITSLPDTWCADKNYNLAKYLAEEKLKGNDDRPLMKDTLDLANTIIRYSVDFLRRPGPYEVTLYECFQSSITLIFKSLVRELNKNTLDEQTRATKTNSLFQLTTETRLLAEIMDILDELKTIQNVFKEQRTALAKWIKVLFPSRLSLATEAYYSPSSLYRDSSGRADDDSDILDTPESYMYGDRTSSSLYDEPDPLDSIGMSSPRRPLASAMSGGGPASPTARARAAGRRTVQFADEPAMFQKPRALAQAEEILELAQVNISTIKEMMIYAEKVRQEVSYSNVLSMSLF</sequence>
<comment type="caution">
    <text evidence="2">The sequence shown here is derived from an EMBL/GenBank/DDBJ whole genome shotgun (WGS) entry which is preliminary data.</text>
</comment>
<feature type="region of interest" description="Disordered" evidence="1">
    <location>
        <begin position="249"/>
        <end position="321"/>
    </location>
</feature>
<reference evidence="2" key="1">
    <citation type="journal article" date="2023" name="Mol. Phylogenet. Evol.">
        <title>Genome-scale phylogeny and comparative genomics of the fungal order Sordariales.</title>
        <authorList>
            <person name="Hensen N."/>
            <person name="Bonometti L."/>
            <person name="Westerberg I."/>
            <person name="Brannstrom I.O."/>
            <person name="Guillou S."/>
            <person name="Cros-Aarteil S."/>
            <person name="Calhoun S."/>
            <person name="Haridas S."/>
            <person name="Kuo A."/>
            <person name="Mondo S."/>
            <person name="Pangilinan J."/>
            <person name="Riley R."/>
            <person name="LaButti K."/>
            <person name="Andreopoulos B."/>
            <person name="Lipzen A."/>
            <person name="Chen C."/>
            <person name="Yan M."/>
            <person name="Daum C."/>
            <person name="Ng V."/>
            <person name="Clum A."/>
            <person name="Steindorff A."/>
            <person name="Ohm R.A."/>
            <person name="Martin F."/>
            <person name="Silar P."/>
            <person name="Natvig D.O."/>
            <person name="Lalanne C."/>
            <person name="Gautier V."/>
            <person name="Ament-Velasquez S.L."/>
            <person name="Kruys A."/>
            <person name="Hutchinson M.I."/>
            <person name="Powell A.J."/>
            <person name="Barry K."/>
            <person name="Miller A.N."/>
            <person name="Grigoriev I.V."/>
            <person name="Debuchy R."/>
            <person name="Gladieux P."/>
            <person name="Hiltunen Thoren M."/>
            <person name="Johannesson H."/>
        </authorList>
    </citation>
    <scope>NUCLEOTIDE SEQUENCE</scope>
    <source>
        <strain evidence="2">CBS 141.50</strain>
    </source>
</reference>
<proteinExistence type="predicted"/>
<accession>A0AAN6ZJ17</accession>
<evidence type="ECO:0000313" key="2">
    <source>
        <dbReference type="EMBL" id="KAK4139643.1"/>
    </source>
</evidence>
<protein>
    <submittedName>
        <fullName evidence="2">Uncharacterized protein</fullName>
    </submittedName>
</protein>
<dbReference type="PANTHER" id="PTHR47685">
    <property type="entry name" value="MAGNESIUM TRANSPORT PROTEIN CORA"/>
    <property type="match status" value="1"/>
</dbReference>
<dbReference type="RefSeq" id="XP_062633014.1">
    <property type="nucleotide sequence ID" value="XM_062778574.1"/>
</dbReference>
<dbReference type="AlphaFoldDB" id="A0AAN6ZJ17"/>
<evidence type="ECO:0000313" key="3">
    <source>
        <dbReference type="Proteomes" id="UP001302676"/>
    </source>
</evidence>
<evidence type="ECO:0000256" key="1">
    <source>
        <dbReference type="SAM" id="MobiDB-lite"/>
    </source>
</evidence>
<dbReference type="Proteomes" id="UP001302676">
    <property type="component" value="Unassembled WGS sequence"/>
</dbReference>
<dbReference type="GeneID" id="87815187"/>
<gene>
    <name evidence="2" type="ORF">C8A04DRAFT_15671</name>
</gene>
<dbReference type="PANTHER" id="PTHR47685:SF1">
    <property type="entry name" value="MAGNESIUM TRANSPORT PROTEIN CORA"/>
    <property type="match status" value="1"/>
</dbReference>